<reference evidence="2" key="1">
    <citation type="journal article" date="2012" name="Nat. Biotechnol.">
        <title>Draft genome sequence of pigeonpea (Cajanus cajan), an orphan legume crop of resource-poor farmers.</title>
        <authorList>
            <person name="Varshney R.K."/>
            <person name="Chen W."/>
            <person name="Li Y."/>
            <person name="Bharti A.K."/>
            <person name="Saxena R.K."/>
            <person name="Schlueter J.A."/>
            <person name="Donoghue M.T."/>
            <person name="Azam S."/>
            <person name="Fan G."/>
            <person name="Whaley A.M."/>
            <person name="Farmer A.D."/>
            <person name="Sheridan J."/>
            <person name="Iwata A."/>
            <person name="Tuteja R."/>
            <person name="Penmetsa R.V."/>
            <person name="Wu W."/>
            <person name="Upadhyaya H.D."/>
            <person name="Yang S.P."/>
            <person name="Shah T."/>
            <person name="Saxena K.B."/>
            <person name="Michael T."/>
            <person name="McCombie W.R."/>
            <person name="Yang B."/>
            <person name="Zhang G."/>
            <person name="Yang H."/>
            <person name="Wang J."/>
            <person name="Spillane C."/>
            <person name="Cook D.R."/>
            <person name="May G.D."/>
            <person name="Xu X."/>
            <person name="Jackson S.A."/>
        </authorList>
    </citation>
    <scope>NUCLEOTIDE SEQUENCE [LARGE SCALE GENOMIC DNA]</scope>
</reference>
<protein>
    <submittedName>
        <fullName evidence="2">F-box/kelch-repeat protein At3g23880 family</fullName>
    </submittedName>
</protein>
<proteinExistence type="predicted"/>
<dbReference type="EMBL" id="KQ483827">
    <property type="protein sequence ID" value="KYP40568.1"/>
    <property type="molecule type" value="Genomic_DNA"/>
</dbReference>
<dbReference type="STRING" id="3821.A0A151RD65"/>
<dbReference type="Proteomes" id="UP000075243">
    <property type="component" value="Unassembled WGS sequence"/>
</dbReference>
<dbReference type="SMART" id="SM00256">
    <property type="entry name" value="FBOX"/>
    <property type="match status" value="1"/>
</dbReference>
<dbReference type="CDD" id="cd22157">
    <property type="entry name" value="F-box_AtFBW1-like"/>
    <property type="match status" value="1"/>
</dbReference>
<dbReference type="InterPro" id="IPR001810">
    <property type="entry name" value="F-box_dom"/>
</dbReference>
<evidence type="ECO:0000313" key="2">
    <source>
        <dbReference type="EMBL" id="KYP40568.1"/>
    </source>
</evidence>
<dbReference type="PANTHER" id="PTHR31672">
    <property type="entry name" value="BNACNNG10540D PROTEIN"/>
    <property type="match status" value="1"/>
</dbReference>
<dbReference type="PROSITE" id="PS50181">
    <property type="entry name" value="FBOX"/>
    <property type="match status" value="1"/>
</dbReference>
<name>A0A151RD65_CAJCA</name>
<dbReference type="InterPro" id="IPR006527">
    <property type="entry name" value="F-box-assoc_dom_typ1"/>
</dbReference>
<dbReference type="Pfam" id="PF07734">
    <property type="entry name" value="FBA_1"/>
    <property type="match status" value="1"/>
</dbReference>
<dbReference type="OMA" id="HIYHECL"/>
<evidence type="ECO:0000259" key="1">
    <source>
        <dbReference type="PROSITE" id="PS50181"/>
    </source>
</evidence>
<dbReference type="NCBIfam" id="TIGR01640">
    <property type="entry name" value="F_box_assoc_1"/>
    <property type="match status" value="1"/>
</dbReference>
<evidence type="ECO:0000313" key="3">
    <source>
        <dbReference type="Proteomes" id="UP000075243"/>
    </source>
</evidence>
<dbReference type="SUPFAM" id="SSF81383">
    <property type="entry name" value="F-box domain"/>
    <property type="match status" value="1"/>
</dbReference>
<dbReference type="PANTHER" id="PTHR31672:SF13">
    <property type="entry name" value="F-BOX PROTEIN CPR30-LIKE"/>
    <property type="match status" value="1"/>
</dbReference>
<dbReference type="AlphaFoldDB" id="A0A151RD65"/>
<dbReference type="Pfam" id="PF00646">
    <property type="entry name" value="F-box"/>
    <property type="match status" value="1"/>
</dbReference>
<keyword evidence="3" id="KW-1185">Reference proteome</keyword>
<dbReference type="Gene3D" id="1.20.1280.50">
    <property type="match status" value="1"/>
</dbReference>
<gene>
    <name evidence="2" type="ORF">KK1_038089</name>
</gene>
<organism evidence="2 3">
    <name type="scientific">Cajanus cajan</name>
    <name type="common">Pigeon pea</name>
    <name type="synonym">Cajanus indicus</name>
    <dbReference type="NCBI Taxonomy" id="3821"/>
    <lineage>
        <taxon>Eukaryota</taxon>
        <taxon>Viridiplantae</taxon>
        <taxon>Streptophyta</taxon>
        <taxon>Embryophyta</taxon>
        <taxon>Tracheophyta</taxon>
        <taxon>Spermatophyta</taxon>
        <taxon>Magnoliopsida</taxon>
        <taxon>eudicotyledons</taxon>
        <taxon>Gunneridae</taxon>
        <taxon>Pentapetalae</taxon>
        <taxon>rosids</taxon>
        <taxon>fabids</taxon>
        <taxon>Fabales</taxon>
        <taxon>Fabaceae</taxon>
        <taxon>Papilionoideae</taxon>
        <taxon>50 kb inversion clade</taxon>
        <taxon>NPAAA clade</taxon>
        <taxon>indigoferoid/millettioid clade</taxon>
        <taxon>Phaseoleae</taxon>
        <taxon>Cajanus</taxon>
    </lineage>
</organism>
<feature type="domain" description="F-box" evidence="1">
    <location>
        <begin position="10"/>
        <end position="56"/>
    </location>
</feature>
<accession>A0A151RD65</accession>
<dbReference type="InterPro" id="IPR017451">
    <property type="entry name" value="F-box-assoc_interact_dom"/>
</dbReference>
<dbReference type="InterPro" id="IPR050796">
    <property type="entry name" value="SCF_F-box_component"/>
</dbReference>
<dbReference type="Gramene" id="C.cajan_37605.t">
    <property type="protein sequence ID" value="C.cajan_37605.t.cds1"/>
    <property type="gene ID" value="C.cajan_37605"/>
</dbReference>
<dbReference type="InterPro" id="IPR036047">
    <property type="entry name" value="F-box-like_dom_sf"/>
</dbReference>
<sequence length="374" mass="42953">MAKHLPHPSRRPLPVLPDELISEILLRVPVRSLVQFRCVCKSWNSQFSNPQFAKDHLRTSTTTTTTHPNQRLVSSIIGDPKIISFSVQSLFQNPSTPARARRFRMSDKYHILGSCNGLLCLCDIHQRCIRLWNPSIRFRSQRFPTGVTLDAGITHHGFGYDHVSDTYKLLVAVEDLHEKVTKVYTFGENSWRVIPNFPCRPTRWLGKFVSGTLNWIAKGGASDDQWVILNFDLGSETYGEVLLPKGGDSDKICNPVLNVLRGCLCVCFYDSKEARWVVWLMTEYGVQHSWTKLVMIPHFIQDPWIEFQHSMFRWYHSLEPLDISENGVVILKTNFSKVVIYNSNDGRLDYPRITGERGLHDLHSYHESLVSLPC</sequence>